<protein>
    <submittedName>
        <fullName evidence="1">Uncharacterized protein</fullName>
    </submittedName>
</protein>
<proteinExistence type="predicted"/>
<dbReference type="EMBL" id="GGEC01022724">
    <property type="protein sequence ID" value="MBX03208.1"/>
    <property type="molecule type" value="Transcribed_RNA"/>
</dbReference>
<dbReference type="AlphaFoldDB" id="A0A2P2KBU7"/>
<accession>A0A2P2KBU7</accession>
<reference evidence="1" key="1">
    <citation type="submission" date="2018-02" db="EMBL/GenBank/DDBJ databases">
        <title>Rhizophora mucronata_Transcriptome.</title>
        <authorList>
            <person name="Meera S.P."/>
            <person name="Sreeshan A."/>
            <person name="Augustine A."/>
        </authorList>
    </citation>
    <scope>NUCLEOTIDE SEQUENCE</scope>
    <source>
        <tissue evidence="1">Leaf</tissue>
    </source>
</reference>
<sequence>MFIVFCRFVFPFILVKLVLHVIYTALAREFLIFSLE</sequence>
<organism evidence="1">
    <name type="scientific">Rhizophora mucronata</name>
    <name type="common">Asiatic mangrove</name>
    <dbReference type="NCBI Taxonomy" id="61149"/>
    <lineage>
        <taxon>Eukaryota</taxon>
        <taxon>Viridiplantae</taxon>
        <taxon>Streptophyta</taxon>
        <taxon>Embryophyta</taxon>
        <taxon>Tracheophyta</taxon>
        <taxon>Spermatophyta</taxon>
        <taxon>Magnoliopsida</taxon>
        <taxon>eudicotyledons</taxon>
        <taxon>Gunneridae</taxon>
        <taxon>Pentapetalae</taxon>
        <taxon>rosids</taxon>
        <taxon>fabids</taxon>
        <taxon>Malpighiales</taxon>
        <taxon>Rhizophoraceae</taxon>
        <taxon>Rhizophora</taxon>
    </lineage>
</organism>
<evidence type="ECO:0000313" key="1">
    <source>
        <dbReference type="EMBL" id="MBX03208.1"/>
    </source>
</evidence>
<name>A0A2P2KBU7_RHIMU</name>